<dbReference type="SMART" id="SM00387">
    <property type="entry name" value="HATPase_c"/>
    <property type="match status" value="1"/>
</dbReference>
<dbReference type="InterPro" id="IPR003594">
    <property type="entry name" value="HATPase_dom"/>
</dbReference>
<evidence type="ECO:0000313" key="8">
    <source>
        <dbReference type="Proteomes" id="UP000199662"/>
    </source>
</evidence>
<organism evidence="7 8">
    <name type="scientific">Propionispira arboris</name>
    <dbReference type="NCBI Taxonomy" id="84035"/>
    <lineage>
        <taxon>Bacteria</taxon>
        <taxon>Bacillati</taxon>
        <taxon>Bacillota</taxon>
        <taxon>Negativicutes</taxon>
        <taxon>Selenomonadales</taxon>
        <taxon>Selenomonadaceae</taxon>
        <taxon>Propionispira</taxon>
    </lineage>
</organism>
<feature type="domain" description="Histidine kinase" evidence="6">
    <location>
        <begin position="86"/>
        <end position="339"/>
    </location>
</feature>
<evidence type="ECO:0000256" key="2">
    <source>
        <dbReference type="ARBA" id="ARBA00012438"/>
    </source>
</evidence>
<keyword evidence="5" id="KW-0902">Two-component regulatory system</keyword>
<evidence type="ECO:0000259" key="6">
    <source>
        <dbReference type="PROSITE" id="PS50109"/>
    </source>
</evidence>
<keyword evidence="8" id="KW-1185">Reference proteome</keyword>
<dbReference type="GO" id="GO:0000155">
    <property type="term" value="F:phosphorelay sensor kinase activity"/>
    <property type="evidence" value="ECO:0007669"/>
    <property type="project" value="InterPro"/>
</dbReference>
<dbReference type="EMBL" id="FNZK01000013">
    <property type="protein sequence ID" value="SEJ66438.1"/>
    <property type="molecule type" value="Genomic_DNA"/>
</dbReference>
<dbReference type="InterPro" id="IPR005467">
    <property type="entry name" value="His_kinase_dom"/>
</dbReference>
<keyword evidence="4 7" id="KW-0808">Transferase</keyword>
<dbReference type="RefSeq" id="WP_091832437.1">
    <property type="nucleotide sequence ID" value="NZ_FNZK01000013.1"/>
</dbReference>
<dbReference type="EC" id="2.7.13.3" evidence="2"/>
<dbReference type="Gene3D" id="3.30.565.10">
    <property type="entry name" value="Histidine kinase-like ATPase, C-terminal domain"/>
    <property type="match status" value="1"/>
</dbReference>
<proteinExistence type="predicted"/>
<keyword evidence="3" id="KW-0597">Phosphoprotein</keyword>
<dbReference type="PANTHER" id="PTHR43065">
    <property type="entry name" value="SENSOR HISTIDINE KINASE"/>
    <property type="match status" value="1"/>
</dbReference>
<accession>A0A1H7AM36</accession>
<keyword evidence="4 7" id="KW-0418">Kinase</keyword>
<protein>
    <recommendedName>
        <fullName evidence="2">histidine kinase</fullName>
        <ecNumber evidence="2">2.7.13.3</ecNumber>
    </recommendedName>
</protein>
<name>A0A1H7AM36_9FIRM</name>
<dbReference type="InterPro" id="IPR003661">
    <property type="entry name" value="HisK_dim/P_dom"/>
</dbReference>
<dbReference type="AlphaFoldDB" id="A0A1H7AM36"/>
<gene>
    <name evidence="7" type="ORF">SAMN05660742_11326</name>
</gene>
<dbReference type="PANTHER" id="PTHR43065:SF50">
    <property type="entry name" value="HISTIDINE KINASE"/>
    <property type="match status" value="1"/>
</dbReference>
<evidence type="ECO:0000313" key="7">
    <source>
        <dbReference type="EMBL" id="SEJ66438.1"/>
    </source>
</evidence>
<dbReference type="PROSITE" id="PS50109">
    <property type="entry name" value="HIS_KIN"/>
    <property type="match status" value="1"/>
</dbReference>
<dbReference type="InterPro" id="IPR036097">
    <property type="entry name" value="HisK_dim/P_sf"/>
</dbReference>
<reference evidence="7 8" key="1">
    <citation type="submission" date="2016-10" db="EMBL/GenBank/DDBJ databases">
        <authorList>
            <person name="de Groot N.N."/>
        </authorList>
    </citation>
    <scope>NUCLEOTIDE SEQUENCE [LARGE SCALE GENOMIC DNA]</scope>
    <source>
        <strain evidence="7 8">DSM 2179</strain>
    </source>
</reference>
<sequence length="345" mass="38424">MDNLHRLLKRQIKNHLDNIEFTAELQSFISAVNQAYITQDKDRSLLERSIDISSKEYNESMEKIRMLQSQLIQQEKMAGIGQLSAGIAHEINNPLGYTQSNLDTLQKYLYKIKDFLDTLNHIESTLQTEPTDNVLNILNTIRTSQKKNKINIISNDIEDIIGESITGLNRIEKIVKSLLGFARSSTSEFEDYDLNKGIIDTLAVANNEIKYVATVVEKPGDIPHIEAAGGSINQVLLNLIINAVHAIKDTSNKGIITLKTFEKNDSVYCSITDNGIGISKENLDSIFTPFFTTKPVGTGTGLGLSIAYDIIVNKHAGEIKIESEEGKGTTFILRLPIHHKSEVPI</sequence>
<comment type="catalytic activity">
    <reaction evidence="1">
        <text>ATP + protein L-histidine = ADP + protein N-phospho-L-histidine.</text>
        <dbReference type="EC" id="2.7.13.3"/>
    </reaction>
</comment>
<dbReference type="SUPFAM" id="SSF47384">
    <property type="entry name" value="Homodimeric domain of signal transducing histidine kinase"/>
    <property type="match status" value="1"/>
</dbReference>
<dbReference type="CDD" id="cd00082">
    <property type="entry name" value="HisKA"/>
    <property type="match status" value="1"/>
</dbReference>
<dbReference type="InterPro" id="IPR036890">
    <property type="entry name" value="HATPase_C_sf"/>
</dbReference>
<dbReference type="STRING" id="84035.SAMN05660742_11326"/>
<dbReference type="Proteomes" id="UP000199662">
    <property type="component" value="Unassembled WGS sequence"/>
</dbReference>
<evidence type="ECO:0000256" key="5">
    <source>
        <dbReference type="ARBA" id="ARBA00023012"/>
    </source>
</evidence>
<dbReference type="PRINTS" id="PR00344">
    <property type="entry name" value="BCTRLSENSOR"/>
</dbReference>
<evidence type="ECO:0000256" key="4">
    <source>
        <dbReference type="ARBA" id="ARBA00022777"/>
    </source>
</evidence>
<evidence type="ECO:0000256" key="1">
    <source>
        <dbReference type="ARBA" id="ARBA00000085"/>
    </source>
</evidence>
<evidence type="ECO:0000256" key="3">
    <source>
        <dbReference type="ARBA" id="ARBA00022553"/>
    </source>
</evidence>
<dbReference type="Pfam" id="PF02518">
    <property type="entry name" value="HATPase_c"/>
    <property type="match status" value="1"/>
</dbReference>
<dbReference type="Gene3D" id="1.10.287.130">
    <property type="match status" value="1"/>
</dbReference>
<dbReference type="SUPFAM" id="SSF55874">
    <property type="entry name" value="ATPase domain of HSP90 chaperone/DNA topoisomerase II/histidine kinase"/>
    <property type="match status" value="1"/>
</dbReference>
<dbReference type="InterPro" id="IPR004358">
    <property type="entry name" value="Sig_transdc_His_kin-like_C"/>
</dbReference>